<dbReference type="Pfam" id="PF09356">
    <property type="entry name" value="Phage_BR0599"/>
    <property type="match status" value="1"/>
</dbReference>
<dbReference type="EMBL" id="JAEKJA010000002">
    <property type="protein sequence ID" value="MBJ3774814.1"/>
    <property type="molecule type" value="Genomic_DNA"/>
</dbReference>
<dbReference type="RefSeq" id="WP_198880708.1">
    <property type="nucleotide sequence ID" value="NZ_JAEKJA010000002.1"/>
</dbReference>
<feature type="domain" description="Bacteriophage phiJL001 Gp84 C-terminal" evidence="1">
    <location>
        <begin position="192"/>
        <end position="273"/>
    </location>
</feature>
<reference evidence="2" key="1">
    <citation type="submission" date="2020-12" db="EMBL/GenBank/DDBJ databases">
        <title>Bacterial taxonomy.</title>
        <authorList>
            <person name="Pan X."/>
        </authorList>
    </citation>
    <scope>NUCLEOTIDE SEQUENCE</scope>
    <source>
        <strain evidence="2">B2012</strain>
    </source>
</reference>
<evidence type="ECO:0000313" key="3">
    <source>
        <dbReference type="Proteomes" id="UP000609531"/>
    </source>
</evidence>
<dbReference type="NCBIfam" id="TIGR02218">
    <property type="entry name" value="phg_TIGR02218"/>
    <property type="match status" value="1"/>
</dbReference>
<sequence>MRVLGAPLREHLESGLTTTCRCWRIARTDGVVQGFTDHDLAVTFDGLTFSPLSGFEATGDVTRADLSVGGLEIAGALTSAGLDAVDLQSGRYDFASVMMWLVNWQDPEERVLLRQGTLGEVVREDGAFRAEVRGPMRQLETIRGRVYTATCDADLGDARCTVDLSALSRIASVASVDGALVIVNGIDFKAAGWASQGVLEVTSGDETGRRELVTSHAVIDDQVVLTLRSAIVGLEAGDMLLVTPGCDKRFATCRKKFSNHLNFQGFPHLPGNDRAFSYARSSS</sequence>
<evidence type="ECO:0000313" key="2">
    <source>
        <dbReference type="EMBL" id="MBJ3774814.1"/>
    </source>
</evidence>
<keyword evidence="3" id="KW-1185">Reference proteome</keyword>
<organism evidence="2 3">
    <name type="scientific">Acuticoccus mangrovi</name>
    <dbReference type="NCBI Taxonomy" id="2796142"/>
    <lineage>
        <taxon>Bacteria</taxon>
        <taxon>Pseudomonadati</taxon>
        <taxon>Pseudomonadota</taxon>
        <taxon>Alphaproteobacteria</taxon>
        <taxon>Hyphomicrobiales</taxon>
        <taxon>Amorphaceae</taxon>
        <taxon>Acuticoccus</taxon>
    </lineage>
</organism>
<proteinExistence type="predicted"/>
<evidence type="ECO:0000259" key="1">
    <source>
        <dbReference type="Pfam" id="PF09356"/>
    </source>
</evidence>
<dbReference type="Pfam" id="PF09931">
    <property type="entry name" value="Phage_phiJL001_Gp84_N"/>
    <property type="match status" value="1"/>
</dbReference>
<dbReference type="InterPro" id="IPR011928">
    <property type="entry name" value="Phage_phiJL001_Gp84"/>
</dbReference>
<dbReference type="InterPro" id="IPR018964">
    <property type="entry name" value="Phage_phiJL001_Gp84_C"/>
</dbReference>
<protein>
    <submittedName>
        <fullName evidence="2">DUF2163 domain-containing protein</fullName>
    </submittedName>
</protein>
<name>A0A934IDZ2_9HYPH</name>
<gene>
    <name evidence="2" type="ORF">JCR33_03900</name>
</gene>
<dbReference type="Proteomes" id="UP000609531">
    <property type="component" value="Unassembled WGS sequence"/>
</dbReference>
<comment type="caution">
    <text evidence="2">The sequence shown here is derived from an EMBL/GenBank/DDBJ whole genome shotgun (WGS) entry which is preliminary data.</text>
</comment>
<dbReference type="AlphaFoldDB" id="A0A934IDZ2"/>
<accession>A0A934IDZ2</accession>